<name>A0A4C1XW97_EUMVA</name>
<accession>A0A4C1XW97</accession>
<organism evidence="1 2">
    <name type="scientific">Eumeta variegata</name>
    <name type="common">Bagworm moth</name>
    <name type="synonym">Eumeta japonica</name>
    <dbReference type="NCBI Taxonomy" id="151549"/>
    <lineage>
        <taxon>Eukaryota</taxon>
        <taxon>Metazoa</taxon>
        <taxon>Ecdysozoa</taxon>
        <taxon>Arthropoda</taxon>
        <taxon>Hexapoda</taxon>
        <taxon>Insecta</taxon>
        <taxon>Pterygota</taxon>
        <taxon>Neoptera</taxon>
        <taxon>Endopterygota</taxon>
        <taxon>Lepidoptera</taxon>
        <taxon>Glossata</taxon>
        <taxon>Ditrysia</taxon>
        <taxon>Tineoidea</taxon>
        <taxon>Psychidae</taxon>
        <taxon>Oiketicinae</taxon>
        <taxon>Eumeta</taxon>
    </lineage>
</organism>
<dbReference type="AlphaFoldDB" id="A0A4C1XW97"/>
<evidence type="ECO:0000313" key="2">
    <source>
        <dbReference type="Proteomes" id="UP000299102"/>
    </source>
</evidence>
<gene>
    <name evidence="1" type="ORF">EVAR_86684_1</name>
</gene>
<evidence type="ECO:0000313" key="1">
    <source>
        <dbReference type="EMBL" id="GBP67858.1"/>
    </source>
</evidence>
<protein>
    <submittedName>
        <fullName evidence="1">Uncharacterized protein</fullName>
    </submittedName>
</protein>
<dbReference type="EMBL" id="BGZK01000994">
    <property type="protein sequence ID" value="GBP67858.1"/>
    <property type="molecule type" value="Genomic_DNA"/>
</dbReference>
<reference evidence="1 2" key="1">
    <citation type="journal article" date="2019" name="Commun. Biol.">
        <title>The bagworm genome reveals a unique fibroin gene that provides high tensile strength.</title>
        <authorList>
            <person name="Kono N."/>
            <person name="Nakamura H."/>
            <person name="Ohtoshi R."/>
            <person name="Tomita M."/>
            <person name="Numata K."/>
            <person name="Arakawa K."/>
        </authorList>
    </citation>
    <scope>NUCLEOTIDE SEQUENCE [LARGE SCALE GENOMIC DNA]</scope>
</reference>
<keyword evidence="2" id="KW-1185">Reference proteome</keyword>
<comment type="caution">
    <text evidence="1">The sequence shown here is derived from an EMBL/GenBank/DDBJ whole genome shotgun (WGS) entry which is preliminary data.</text>
</comment>
<proteinExistence type="predicted"/>
<sequence>MVVCFVIFAPIETSLFLMLKGRSKSVVMGIMSPSWAGLCPTTAMELEPVLIKPRLCSPTRRLDPPFSLMSFKLALGTTVL</sequence>
<dbReference type="Proteomes" id="UP000299102">
    <property type="component" value="Unassembled WGS sequence"/>
</dbReference>